<keyword evidence="4" id="KW-1185">Reference proteome</keyword>
<evidence type="ECO:0000313" key="3">
    <source>
        <dbReference type="EMBL" id="AHE53641.1"/>
    </source>
</evidence>
<proteinExistence type="predicted"/>
<dbReference type="eggNOG" id="COG0657">
    <property type="taxonomic scope" value="Bacteria"/>
</dbReference>
<evidence type="ECO:0000259" key="2">
    <source>
        <dbReference type="Pfam" id="PF07859"/>
    </source>
</evidence>
<accession>W0A981</accession>
<sequence length="300" mass="33376">MSLTAWGAGLLFRQLTQSVERQRRLLLARREPVAPEPTASLRRLCTISAEIGPDGFRTIHLNRRRDAGAIHVLYLHGGAYVLQLLTAHWWIVEQIIRRTGARFTVPIYPLAPEHDRRAAFAMVDRLYDNLVTRAGAANVVLCGDSAGGGFAVSLAQRLVAGGQPLPAALLLFAPWVDVTMADPECVRVERDDPILSVANLRMSGAMWAGETDVKDPAISPFYGPVEDLPPMTIFQGDRDVLMPTSRDFARRAMQAGVRVDYRQYKGAFHVFNSAVFLPESKHVYARIDQMFDRLQSEVVP</sequence>
<evidence type="ECO:0000256" key="1">
    <source>
        <dbReference type="ARBA" id="ARBA00022801"/>
    </source>
</evidence>
<dbReference type="GO" id="GO:0016787">
    <property type="term" value="F:hydrolase activity"/>
    <property type="evidence" value="ECO:0007669"/>
    <property type="project" value="UniProtKB-KW"/>
</dbReference>
<dbReference type="Pfam" id="PF07859">
    <property type="entry name" value="Abhydrolase_3"/>
    <property type="match status" value="1"/>
</dbReference>
<protein>
    <recommendedName>
        <fullName evidence="2">Alpha/beta hydrolase fold-3 domain-containing protein</fullName>
    </recommendedName>
</protein>
<keyword evidence="1" id="KW-0378">Hydrolase</keyword>
<dbReference type="PATRIC" id="fig|1123269.5.peg.1872"/>
<organism evidence="3 4">
    <name type="scientific">Sphingomonas sanxanigenens DSM 19645 = NX02</name>
    <dbReference type="NCBI Taxonomy" id="1123269"/>
    <lineage>
        <taxon>Bacteria</taxon>
        <taxon>Pseudomonadati</taxon>
        <taxon>Pseudomonadota</taxon>
        <taxon>Alphaproteobacteria</taxon>
        <taxon>Sphingomonadales</taxon>
        <taxon>Sphingomonadaceae</taxon>
        <taxon>Sphingomonas</taxon>
    </lineage>
</organism>
<dbReference type="PANTHER" id="PTHR48081">
    <property type="entry name" value="AB HYDROLASE SUPERFAMILY PROTEIN C4A8.06C"/>
    <property type="match status" value="1"/>
</dbReference>
<dbReference type="InterPro" id="IPR050300">
    <property type="entry name" value="GDXG_lipolytic_enzyme"/>
</dbReference>
<name>W0A981_9SPHN</name>
<dbReference type="Proteomes" id="UP000018851">
    <property type="component" value="Chromosome"/>
</dbReference>
<reference evidence="3 4" key="1">
    <citation type="submission" date="2013-07" db="EMBL/GenBank/DDBJ databases">
        <title>Completed genome of Sphingomonas sanxanigenens NX02.</title>
        <authorList>
            <person name="Ma T."/>
            <person name="Huang H."/>
            <person name="Wu M."/>
            <person name="Li X."/>
            <person name="Li G."/>
        </authorList>
    </citation>
    <scope>NUCLEOTIDE SEQUENCE [LARGE SCALE GENOMIC DNA]</scope>
    <source>
        <strain evidence="3 4">NX02</strain>
    </source>
</reference>
<dbReference type="STRING" id="1123269.NX02_09600"/>
<dbReference type="Gene3D" id="3.40.50.1820">
    <property type="entry name" value="alpha/beta hydrolase"/>
    <property type="match status" value="1"/>
</dbReference>
<gene>
    <name evidence="3" type="ORF">NX02_09600</name>
</gene>
<dbReference type="PANTHER" id="PTHR48081:SF8">
    <property type="entry name" value="ALPHA_BETA HYDROLASE FOLD-3 DOMAIN-CONTAINING PROTEIN-RELATED"/>
    <property type="match status" value="1"/>
</dbReference>
<dbReference type="AlphaFoldDB" id="W0A981"/>
<dbReference type="EMBL" id="CP006644">
    <property type="protein sequence ID" value="AHE53641.1"/>
    <property type="molecule type" value="Genomic_DNA"/>
</dbReference>
<dbReference type="InterPro" id="IPR013094">
    <property type="entry name" value="AB_hydrolase_3"/>
</dbReference>
<dbReference type="HOGENOM" id="CLU_012494_13_1_5"/>
<dbReference type="InterPro" id="IPR029058">
    <property type="entry name" value="AB_hydrolase_fold"/>
</dbReference>
<evidence type="ECO:0000313" key="4">
    <source>
        <dbReference type="Proteomes" id="UP000018851"/>
    </source>
</evidence>
<dbReference type="SUPFAM" id="SSF53474">
    <property type="entry name" value="alpha/beta-Hydrolases"/>
    <property type="match status" value="1"/>
</dbReference>
<dbReference type="KEGG" id="ssan:NX02_09600"/>
<feature type="domain" description="Alpha/beta hydrolase fold-3" evidence="2">
    <location>
        <begin position="72"/>
        <end position="271"/>
    </location>
</feature>